<gene>
    <name evidence="1" type="ORF">NUW58_g5858</name>
</gene>
<dbReference type="EMBL" id="JAPDGR010001219">
    <property type="protein sequence ID" value="KAJ2984823.1"/>
    <property type="molecule type" value="Genomic_DNA"/>
</dbReference>
<organism evidence="1 2">
    <name type="scientific">Xylaria curta</name>
    <dbReference type="NCBI Taxonomy" id="42375"/>
    <lineage>
        <taxon>Eukaryota</taxon>
        <taxon>Fungi</taxon>
        <taxon>Dikarya</taxon>
        <taxon>Ascomycota</taxon>
        <taxon>Pezizomycotina</taxon>
        <taxon>Sordariomycetes</taxon>
        <taxon>Xylariomycetidae</taxon>
        <taxon>Xylariales</taxon>
        <taxon>Xylariaceae</taxon>
        <taxon>Xylaria</taxon>
    </lineage>
</organism>
<dbReference type="Proteomes" id="UP001143856">
    <property type="component" value="Unassembled WGS sequence"/>
</dbReference>
<reference evidence="1" key="1">
    <citation type="submission" date="2022-10" db="EMBL/GenBank/DDBJ databases">
        <title>Genome Sequence of Xylaria curta.</title>
        <authorList>
            <person name="Buettner E."/>
        </authorList>
    </citation>
    <scope>NUCLEOTIDE SEQUENCE</scope>
    <source>
        <strain evidence="1">Babe10</strain>
    </source>
</reference>
<proteinExistence type="predicted"/>
<name>A0ACC1P133_9PEZI</name>
<evidence type="ECO:0000313" key="1">
    <source>
        <dbReference type="EMBL" id="KAJ2984823.1"/>
    </source>
</evidence>
<evidence type="ECO:0000313" key="2">
    <source>
        <dbReference type="Proteomes" id="UP001143856"/>
    </source>
</evidence>
<keyword evidence="2" id="KW-1185">Reference proteome</keyword>
<sequence length="199" mass="21253">MLSGAPISTSTVSRTALAGSATASLHLPRSRRRRAESPPVTQTSTYPCPTTITKTTSSTPAPTSSCPVPTPTGICIQPTNKKYGYGPGKPVGGIALPIVTCNNIKNDWKAGNVFKLYSDKDSQKCPSYTRPKCPSACVDACKTQFQQCESVYTEGCKTGRFTQPYKDADAACKAQYSDCLAVNKYVKGDGHCTTWSDTC</sequence>
<comment type="caution">
    <text evidence="1">The sequence shown here is derived from an EMBL/GenBank/DDBJ whole genome shotgun (WGS) entry which is preliminary data.</text>
</comment>
<protein>
    <submittedName>
        <fullName evidence="1">Uncharacterized protein</fullName>
    </submittedName>
</protein>
<accession>A0ACC1P133</accession>